<keyword evidence="5 9" id="KW-0819">tRNA processing</keyword>
<dbReference type="Proteomes" id="UP001595617">
    <property type="component" value="Unassembled WGS sequence"/>
</dbReference>
<dbReference type="CDD" id="cd02801">
    <property type="entry name" value="DUS_like_FMN"/>
    <property type="match status" value="1"/>
</dbReference>
<comment type="caution">
    <text evidence="12">The sequence shown here is derived from an EMBL/GenBank/DDBJ whole genome shotgun (WGS) entry which is preliminary data.</text>
</comment>
<feature type="binding site" evidence="9">
    <location>
        <begin position="230"/>
        <end position="231"/>
    </location>
    <ligand>
        <name>FMN</name>
        <dbReference type="ChEBI" id="CHEBI:58210"/>
    </ligand>
</feature>
<keyword evidence="2 9" id="KW-0820">tRNA-binding</keyword>
<evidence type="ECO:0000256" key="6">
    <source>
        <dbReference type="ARBA" id="ARBA00022857"/>
    </source>
</evidence>
<organism evidence="12 13">
    <name type="scientific">Saccharospirillum mangrovi</name>
    <dbReference type="NCBI Taxonomy" id="2161747"/>
    <lineage>
        <taxon>Bacteria</taxon>
        <taxon>Pseudomonadati</taxon>
        <taxon>Pseudomonadota</taxon>
        <taxon>Gammaproteobacteria</taxon>
        <taxon>Oceanospirillales</taxon>
        <taxon>Saccharospirillaceae</taxon>
        <taxon>Saccharospirillum</taxon>
    </lineage>
</organism>
<evidence type="ECO:0000313" key="13">
    <source>
        <dbReference type="Proteomes" id="UP001595617"/>
    </source>
</evidence>
<dbReference type="InterPro" id="IPR013785">
    <property type="entry name" value="Aldolase_TIM"/>
</dbReference>
<comment type="similarity">
    <text evidence="9">Belongs to the Dus family. DusA subfamily.</text>
</comment>
<comment type="cofactor">
    <cofactor evidence="1 9 10">
        <name>FMN</name>
        <dbReference type="ChEBI" id="CHEBI:58210"/>
    </cofactor>
</comment>
<dbReference type="PANTHER" id="PTHR42907:SF1">
    <property type="entry name" value="FMN-LINKED OXIDOREDUCTASES SUPERFAMILY PROTEIN"/>
    <property type="match status" value="1"/>
</dbReference>
<keyword evidence="8 9" id="KW-0560">Oxidoreductase</keyword>
<gene>
    <name evidence="9 12" type="primary">dusA</name>
    <name evidence="12" type="ORF">ACFOOG_07630</name>
</gene>
<dbReference type="Gene3D" id="3.20.20.70">
    <property type="entry name" value="Aldolase class I"/>
    <property type="match status" value="1"/>
</dbReference>
<dbReference type="NCBIfam" id="TIGR00742">
    <property type="entry name" value="yjbN"/>
    <property type="match status" value="1"/>
</dbReference>
<evidence type="ECO:0000256" key="5">
    <source>
        <dbReference type="ARBA" id="ARBA00022694"/>
    </source>
</evidence>
<dbReference type="InterPro" id="IPR035587">
    <property type="entry name" value="DUS-like_FMN-bd"/>
</dbReference>
<feature type="site" description="Interacts with tRNA; defines subfamily-specific binding signature" evidence="9">
    <location>
        <position position="299"/>
    </location>
</feature>
<sequence>MPQAINRRFATAPMMDWSDRHCRYFWRQFSQHTLLYTEMVTTGALIHGTDIERFLAYDEAEHPIALQLGGHAADDLAHCARLAEQWGYDEVNLNVGCPSDRVQNGLIGAVLMGHANLVRDGVKAMRDAVSLPVTVKHRIGIDDLDSYEFLCDFIGTVADGGCDTFIVHARKALLQGLSPKQNREIPPLDYARVYQLKRDFPHLTFVLNGGIATLEDSKRHLDHVDGVMMGRAAWHNPMLLAQVDQALMGSTQPSPSAHTVAERMLPYLEQQLASGVRLNHLLKPLFNLFHDRPGARQYRRYLSEHAHQKDATLDVFLSALAKVPETFSEPLEPCPAN</sequence>
<evidence type="ECO:0000256" key="4">
    <source>
        <dbReference type="ARBA" id="ARBA00022643"/>
    </source>
</evidence>
<evidence type="ECO:0000256" key="1">
    <source>
        <dbReference type="ARBA" id="ARBA00001917"/>
    </source>
</evidence>
<dbReference type="PANTHER" id="PTHR42907">
    <property type="entry name" value="FMN-LINKED OXIDOREDUCTASES SUPERFAMILY PROTEIN"/>
    <property type="match status" value="1"/>
</dbReference>
<evidence type="ECO:0000256" key="2">
    <source>
        <dbReference type="ARBA" id="ARBA00022555"/>
    </source>
</evidence>
<dbReference type="EMBL" id="JBHRYR010000003">
    <property type="protein sequence ID" value="MFC3852698.1"/>
    <property type="molecule type" value="Genomic_DNA"/>
</dbReference>
<feature type="binding site" evidence="9">
    <location>
        <begin position="13"/>
        <end position="15"/>
    </location>
    <ligand>
        <name>FMN</name>
        <dbReference type="ChEBI" id="CHEBI:58210"/>
    </ligand>
</feature>
<comment type="function">
    <text evidence="9">Catalyzes the synthesis of 5,6-dihydrouridine (D), a modified base found in the D-loop of most tRNAs, via the reduction of the C5-C6 double bond in target uridines. Specifically modifies U20 and U20a in tRNAs.</text>
</comment>
<evidence type="ECO:0000256" key="7">
    <source>
        <dbReference type="ARBA" id="ARBA00022884"/>
    </source>
</evidence>
<dbReference type="Pfam" id="PF01207">
    <property type="entry name" value="Dus"/>
    <property type="match status" value="1"/>
</dbReference>
<feature type="binding site" evidence="9">
    <location>
        <position position="67"/>
    </location>
    <ligand>
        <name>FMN</name>
        <dbReference type="ChEBI" id="CHEBI:58210"/>
    </ligand>
</feature>
<dbReference type="RefSeq" id="WP_380695155.1">
    <property type="nucleotide sequence ID" value="NZ_JBHRYR010000003.1"/>
</dbReference>
<dbReference type="InterPro" id="IPR001269">
    <property type="entry name" value="DUS_fam"/>
</dbReference>
<dbReference type="InterPro" id="IPR004653">
    <property type="entry name" value="DusA"/>
</dbReference>
<evidence type="ECO:0000256" key="9">
    <source>
        <dbReference type="HAMAP-Rule" id="MF_02041"/>
    </source>
</evidence>
<feature type="active site" description="Proton donor" evidence="9">
    <location>
        <position position="97"/>
    </location>
</feature>
<dbReference type="Gene3D" id="1.20.120.1460">
    <property type="match status" value="1"/>
</dbReference>
<feature type="binding site" evidence="9">
    <location>
        <position position="168"/>
    </location>
    <ligand>
        <name>FMN</name>
        <dbReference type="ChEBI" id="CHEBI:58210"/>
    </ligand>
</feature>
<keyword evidence="3 9" id="KW-0285">Flavoprotein</keyword>
<comment type="similarity">
    <text evidence="10">Belongs to the dus family.</text>
</comment>
<protein>
    <recommendedName>
        <fullName evidence="9">tRNA-dihydrouridine(20/20a) synthase</fullName>
        <ecNumber evidence="9">1.3.1.91</ecNumber>
    </recommendedName>
    <alternativeName>
        <fullName evidence="9">U20-specific dihydrouridine synthase</fullName>
        <shortName evidence="9">U20-specific Dus</shortName>
    </alternativeName>
    <alternativeName>
        <fullName evidence="9">tRNA-dihydrouridine synthase A</fullName>
    </alternativeName>
</protein>
<comment type="catalytic activity">
    <reaction evidence="9">
        <text>5,6-dihydrouridine(20) in tRNA + NAD(+) = uridine(20) in tRNA + NADH + H(+)</text>
        <dbReference type="Rhea" id="RHEA:53340"/>
        <dbReference type="Rhea" id="RHEA-COMP:13533"/>
        <dbReference type="Rhea" id="RHEA-COMP:13534"/>
        <dbReference type="ChEBI" id="CHEBI:15378"/>
        <dbReference type="ChEBI" id="CHEBI:57540"/>
        <dbReference type="ChEBI" id="CHEBI:57945"/>
        <dbReference type="ChEBI" id="CHEBI:65315"/>
        <dbReference type="ChEBI" id="CHEBI:74443"/>
        <dbReference type="EC" id="1.3.1.91"/>
    </reaction>
</comment>
<evidence type="ECO:0000256" key="3">
    <source>
        <dbReference type="ARBA" id="ARBA00022630"/>
    </source>
</evidence>
<evidence type="ECO:0000259" key="11">
    <source>
        <dbReference type="Pfam" id="PF01207"/>
    </source>
</evidence>
<feature type="site" description="Interacts with tRNA; defines subfamily-specific binding signature" evidence="9">
    <location>
        <position position="180"/>
    </location>
</feature>
<feature type="domain" description="DUS-like FMN-binding" evidence="11">
    <location>
        <begin position="11"/>
        <end position="311"/>
    </location>
</feature>
<dbReference type="PROSITE" id="PS01136">
    <property type="entry name" value="UPF0034"/>
    <property type="match status" value="1"/>
</dbReference>
<feature type="binding site" evidence="9">
    <location>
        <begin position="208"/>
        <end position="210"/>
    </location>
    <ligand>
        <name>FMN</name>
        <dbReference type="ChEBI" id="CHEBI:58210"/>
    </ligand>
</feature>
<dbReference type="InterPro" id="IPR018517">
    <property type="entry name" value="tRNA_hU_synthase_CS"/>
</dbReference>
<proteinExistence type="inferred from homology"/>
<comment type="catalytic activity">
    <reaction evidence="9">
        <text>5,6-dihydrouridine(20a) in tRNA + NAD(+) = uridine(20a) in tRNA + NADH + H(+)</text>
        <dbReference type="Rhea" id="RHEA:53348"/>
        <dbReference type="Rhea" id="RHEA-COMP:13535"/>
        <dbReference type="Rhea" id="RHEA-COMP:13536"/>
        <dbReference type="ChEBI" id="CHEBI:15378"/>
        <dbReference type="ChEBI" id="CHEBI:57540"/>
        <dbReference type="ChEBI" id="CHEBI:57945"/>
        <dbReference type="ChEBI" id="CHEBI:65315"/>
        <dbReference type="ChEBI" id="CHEBI:74443"/>
    </reaction>
</comment>
<evidence type="ECO:0000313" key="12">
    <source>
        <dbReference type="EMBL" id="MFC3852698.1"/>
    </source>
</evidence>
<accession>A0ABV7ZVV2</accession>
<dbReference type="GO" id="GO:0102264">
    <property type="term" value="F:tRNA-dihydrouridine20 synthase activity"/>
    <property type="evidence" value="ECO:0007669"/>
    <property type="project" value="UniProtKB-EC"/>
</dbReference>
<feature type="binding site" evidence="9">
    <location>
        <position position="136"/>
    </location>
    <ligand>
        <name>FMN</name>
        <dbReference type="ChEBI" id="CHEBI:58210"/>
    </ligand>
</feature>
<keyword evidence="7 9" id="KW-0694">RNA-binding</keyword>
<evidence type="ECO:0000256" key="8">
    <source>
        <dbReference type="ARBA" id="ARBA00023002"/>
    </source>
</evidence>
<feature type="site" description="Interacts with tRNA" evidence="9">
    <location>
        <position position="94"/>
    </location>
</feature>
<dbReference type="EC" id="1.3.1.91" evidence="9"/>
<keyword evidence="4 9" id="KW-0288">FMN</keyword>
<keyword evidence="6 9" id="KW-0521">NADP</keyword>
<reference evidence="13" key="1">
    <citation type="journal article" date="2019" name="Int. J. Syst. Evol. Microbiol.">
        <title>The Global Catalogue of Microorganisms (GCM) 10K type strain sequencing project: providing services to taxonomists for standard genome sequencing and annotation.</title>
        <authorList>
            <consortium name="The Broad Institute Genomics Platform"/>
            <consortium name="The Broad Institute Genome Sequencing Center for Infectious Disease"/>
            <person name="Wu L."/>
            <person name="Ma J."/>
        </authorList>
    </citation>
    <scope>NUCLEOTIDE SEQUENCE [LARGE SCALE GENOMIC DNA]</scope>
    <source>
        <strain evidence="13">IBRC 10765</strain>
    </source>
</reference>
<dbReference type="HAMAP" id="MF_02041">
    <property type="entry name" value="DusA_subfam"/>
    <property type="match status" value="1"/>
</dbReference>
<feature type="site" description="Interacts with tRNA; defines subfamily-specific binding signature" evidence="9">
    <location>
        <position position="296"/>
    </location>
</feature>
<keyword evidence="13" id="KW-1185">Reference proteome</keyword>
<comment type="catalytic activity">
    <reaction evidence="9">
        <text>5,6-dihydrouridine(20) in tRNA + NADP(+) = uridine(20) in tRNA + NADPH + H(+)</text>
        <dbReference type="Rhea" id="RHEA:53336"/>
        <dbReference type="Rhea" id="RHEA-COMP:13533"/>
        <dbReference type="Rhea" id="RHEA-COMP:13534"/>
        <dbReference type="ChEBI" id="CHEBI:15378"/>
        <dbReference type="ChEBI" id="CHEBI:57783"/>
        <dbReference type="ChEBI" id="CHEBI:58349"/>
        <dbReference type="ChEBI" id="CHEBI:65315"/>
        <dbReference type="ChEBI" id="CHEBI:74443"/>
        <dbReference type="EC" id="1.3.1.91"/>
    </reaction>
</comment>
<comment type="catalytic activity">
    <reaction evidence="9">
        <text>5,6-dihydrouridine(20a) in tRNA + NADP(+) = uridine(20a) in tRNA + NADPH + H(+)</text>
        <dbReference type="Rhea" id="RHEA:53344"/>
        <dbReference type="Rhea" id="RHEA-COMP:13535"/>
        <dbReference type="Rhea" id="RHEA-COMP:13536"/>
        <dbReference type="ChEBI" id="CHEBI:15378"/>
        <dbReference type="ChEBI" id="CHEBI:57783"/>
        <dbReference type="ChEBI" id="CHEBI:58349"/>
        <dbReference type="ChEBI" id="CHEBI:65315"/>
        <dbReference type="ChEBI" id="CHEBI:74443"/>
    </reaction>
</comment>
<feature type="site" description="Interacts with tRNA" evidence="9">
    <location>
        <position position="183"/>
    </location>
</feature>
<dbReference type="PIRSF" id="PIRSF006621">
    <property type="entry name" value="Dus"/>
    <property type="match status" value="1"/>
</dbReference>
<dbReference type="SUPFAM" id="SSF51395">
    <property type="entry name" value="FMN-linked oxidoreductases"/>
    <property type="match status" value="1"/>
</dbReference>
<dbReference type="NCBIfam" id="NF008774">
    <property type="entry name" value="PRK11815.1"/>
    <property type="match status" value="1"/>
</dbReference>
<name>A0ABV7ZVV2_9GAMM</name>
<evidence type="ECO:0000256" key="10">
    <source>
        <dbReference type="PIRNR" id="PIRNR006621"/>
    </source>
</evidence>